<dbReference type="EMBL" id="JAAOXG010000018">
    <property type="protein sequence ID" value="NNJ29927.1"/>
    <property type="molecule type" value="Genomic_DNA"/>
</dbReference>
<organism evidence="1 2">
    <name type="scientific">Lacrimispora defluvii</name>
    <dbReference type="NCBI Taxonomy" id="2719233"/>
    <lineage>
        <taxon>Bacteria</taxon>
        <taxon>Bacillati</taxon>
        <taxon>Bacillota</taxon>
        <taxon>Clostridia</taxon>
        <taxon>Lachnospirales</taxon>
        <taxon>Lachnospiraceae</taxon>
        <taxon>Lacrimispora</taxon>
    </lineage>
</organism>
<sequence>MVNLKNEIAKAIGISVPNTIPDVEYKLLDSTKADGYTRQLIEYDSYGDKVIALF</sequence>
<comment type="caution">
    <text evidence="1">The sequence shown here is derived from an EMBL/GenBank/DDBJ whole genome shotgun (WGS) entry which is preliminary data.</text>
</comment>
<accession>A0ABX1VSR9</accession>
<evidence type="ECO:0000313" key="2">
    <source>
        <dbReference type="Proteomes" id="UP000539052"/>
    </source>
</evidence>
<gene>
    <name evidence="1" type="ORF">G9470_09010</name>
</gene>
<dbReference type="RefSeq" id="WP_170821144.1">
    <property type="nucleotide sequence ID" value="NZ_JAAOXG010000018.1"/>
</dbReference>
<evidence type="ECO:0000313" key="1">
    <source>
        <dbReference type="EMBL" id="NNJ29927.1"/>
    </source>
</evidence>
<keyword evidence="2" id="KW-1185">Reference proteome</keyword>
<reference evidence="1 2" key="1">
    <citation type="submission" date="2020-03" db="EMBL/GenBank/DDBJ databases">
        <title>Genome Sequence of industrial isolate, B5A.</title>
        <authorList>
            <person name="Sharma S."/>
            <person name="Patil P.B."/>
            <person name="Korpole S."/>
        </authorList>
    </citation>
    <scope>NUCLEOTIDE SEQUENCE [LARGE SCALE GENOMIC DNA]</scope>
    <source>
        <strain evidence="1 2">PI-S10-B5A</strain>
    </source>
</reference>
<name>A0ABX1VSR9_9FIRM</name>
<dbReference type="Proteomes" id="UP000539052">
    <property type="component" value="Unassembled WGS sequence"/>
</dbReference>
<protein>
    <submittedName>
        <fullName evidence="1">Uncharacterized protein</fullName>
    </submittedName>
</protein>
<proteinExistence type="predicted"/>